<sequence>MLERLSGPRHWRGATCKDVVVGDKQRRINPVLITASHARFLCSRRSSSYPSSPLFVVVVSVDPAWNSMDALTNSESLLLPSFSPDPDAKASFSMSTSQISPSTTLMRTNFDSSPPLLLLLIHYRHDGSELRIPEECEENTASGDSVHDGGSCRICNVCLIFGIRSILGRDGRRGKTVARETAKIEPKSGTSEERLLALRLLRLSPEYIRRACASSSSPTSILLHQFSLVAHPRPSTPLYHTRSLRALLRGCGSKKSISRVVFPVEPDRLGADVGVKEKRAPRAFGSAFTPVLMGATQESPHLRSRMRGSWRGFDRSVGWGVGGHWGRAGYGMLRSVWRRGWASASVPSAPARDGAGEMSVRPFMHPV</sequence>
<evidence type="ECO:0000313" key="2">
    <source>
        <dbReference type="EMBL" id="KAK7002367.1"/>
    </source>
</evidence>
<proteinExistence type="predicted"/>
<organism evidence="2 3">
    <name type="scientific">Favolaschia claudopus</name>
    <dbReference type="NCBI Taxonomy" id="2862362"/>
    <lineage>
        <taxon>Eukaryota</taxon>
        <taxon>Fungi</taxon>
        <taxon>Dikarya</taxon>
        <taxon>Basidiomycota</taxon>
        <taxon>Agaricomycotina</taxon>
        <taxon>Agaricomycetes</taxon>
        <taxon>Agaricomycetidae</taxon>
        <taxon>Agaricales</taxon>
        <taxon>Marasmiineae</taxon>
        <taxon>Mycenaceae</taxon>
        <taxon>Favolaschia</taxon>
    </lineage>
</organism>
<name>A0AAW0A862_9AGAR</name>
<dbReference type="EMBL" id="JAWWNJ010000079">
    <property type="protein sequence ID" value="KAK7002367.1"/>
    <property type="molecule type" value="Genomic_DNA"/>
</dbReference>
<accession>A0AAW0A862</accession>
<comment type="caution">
    <text evidence="2">The sequence shown here is derived from an EMBL/GenBank/DDBJ whole genome shotgun (WGS) entry which is preliminary data.</text>
</comment>
<keyword evidence="3" id="KW-1185">Reference proteome</keyword>
<evidence type="ECO:0000256" key="1">
    <source>
        <dbReference type="SAM" id="MobiDB-lite"/>
    </source>
</evidence>
<feature type="region of interest" description="Disordered" evidence="1">
    <location>
        <begin position="346"/>
        <end position="367"/>
    </location>
</feature>
<evidence type="ECO:0000313" key="3">
    <source>
        <dbReference type="Proteomes" id="UP001362999"/>
    </source>
</evidence>
<protein>
    <submittedName>
        <fullName evidence="2">Uncharacterized protein</fullName>
    </submittedName>
</protein>
<reference evidence="2 3" key="1">
    <citation type="journal article" date="2024" name="J Genomics">
        <title>Draft genome sequencing and assembly of Favolaschia claudopus CIRM-BRFM 2984 isolated from oak limbs.</title>
        <authorList>
            <person name="Navarro D."/>
            <person name="Drula E."/>
            <person name="Chaduli D."/>
            <person name="Cazenave R."/>
            <person name="Ahrendt S."/>
            <person name="Wang J."/>
            <person name="Lipzen A."/>
            <person name="Daum C."/>
            <person name="Barry K."/>
            <person name="Grigoriev I.V."/>
            <person name="Favel A."/>
            <person name="Rosso M.N."/>
            <person name="Martin F."/>
        </authorList>
    </citation>
    <scope>NUCLEOTIDE SEQUENCE [LARGE SCALE GENOMIC DNA]</scope>
    <source>
        <strain evidence="2 3">CIRM-BRFM 2984</strain>
    </source>
</reference>
<dbReference type="AlphaFoldDB" id="A0AAW0A862"/>
<gene>
    <name evidence="2" type="ORF">R3P38DRAFT_2794886</name>
</gene>
<dbReference type="Proteomes" id="UP001362999">
    <property type="component" value="Unassembled WGS sequence"/>
</dbReference>